<evidence type="ECO:0000313" key="2">
    <source>
        <dbReference type="Proteomes" id="UP000814140"/>
    </source>
</evidence>
<sequence length="714" mass="77348">MHMGSTPAGTPPPNSMVTSDNGDHDEPHGTTHGTIVDADECTRRNSNHARQSLGIDQLASLRQLKVPAYSPREEVDISREHVDVGPVVRNSRLAAGPNVVVSNGSNIGSFLDPRRRHGQSDTRTSRPSPYGRPSHSHNRGRLSSDALLTSHDLISEDSRATVRVGETTYINDRQPHQPSLFLNAEIVTISGSQQFAPTHPSRRGSVSEAGQDFHDPFRYMTVHQSDPILFASLKMDPRVDSANSEASGTNDDDDMESECQSEGEPRHEQPANIDFGHPDSGDKTCVNGSPAEAVELISKTKTYSVNPQAHSGAHDRDHVSDDHLLSCEQSNFGIHPKQSKYHAQSHAHTSLNSVDPIRLPHPTRSSASSSMPTGSADSLDPPGSSEEELLSINLLTVHWLQDSLSRILAEVESLSPGSFSEHSSSLENPKSGATVRTDAAEGAIVSGGGNGKPENHQELHTNQTKSLSPHSAASLVTRHGFSQRSLASSSYSKVINCDDATSLDTPHQSNAHSPTVPPATIRWMRDSLVRILAEVESLNIDPSDGRSENTETTPTPQSSTANATNTRSQRVSQEGRLDIVKGANQNVETVGDRSFDHRAESSGGAADAARVFQFEESVRRLDHHLTTMAETLKRIEAGQCMMVLPETLSNPRGPVADVIPRVQDVDHHSQFTLMLGKVLVVQGILKDILTRARVRGIGMGNAFLGLFGMYLTRQ</sequence>
<dbReference type="Proteomes" id="UP000814140">
    <property type="component" value="Unassembled WGS sequence"/>
</dbReference>
<reference evidence="1" key="1">
    <citation type="submission" date="2021-03" db="EMBL/GenBank/DDBJ databases">
        <authorList>
            <consortium name="DOE Joint Genome Institute"/>
            <person name="Ahrendt S."/>
            <person name="Looney B.P."/>
            <person name="Miyauchi S."/>
            <person name="Morin E."/>
            <person name="Drula E."/>
            <person name="Courty P.E."/>
            <person name="Chicoki N."/>
            <person name="Fauchery L."/>
            <person name="Kohler A."/>
            <person name="Kuo A."/>
            <person name="Labutti K."/>
            <person name="Pangilinan J."/>
            <person name="Lipzen A."/>
            <person name="Riley R."/>
            <person name="Andreopoulos W."/>
            <person name="He G."/>
            <person name="Johnson J."/>
            <person name="Barry K.W."/>
            <person name="Grigoriev I.V."/>
            <person name="Nagy L."/>
            <person name="Hibbett D."/>
            <person name="Henrissat B."/>
            <person name="Matheny P.B."/>
            <person name="Labbe J."/>
            <person name="Martin F."/>
        </authorList>
    </citation>
    <scope>NUCLEOTIDE SEQUENCE</scope>
    <source>
        <strain evidence="1">HHB10654</strain>
    </source>
</reference>
<comment type="caution">
    <text evidence="1">The sequence shown here is derived from an EMBL/GenBank/DDBJ whole genome shotgun (WGS) entry which is preliminary data.</text>
</comment>
<keyword evidence="2" id="KW-1185">Reference proteome</keyword>
<evidence type="ECO:0000313" key="1">
    <source>
        <dbReference type="EMBL" id="KAI0057495.1"/>
    </source>
</evidence>
<reference evidence="1" key="2">
    <citation type="journal article" date="2022" name="New Phytol.">
        <title>Evolutionary transition to the ectomycorrhizal habit in the genomes of a hyperdiverse lineage of mushroom-forming fungi.</title>
        <authorList>
            <person name="Looney B."/>
            <person name="Miyauchi S."/>
            <person name="Morin E."/>
            <person name="Drula E."/>
            <person name="Courty P.E."/>
            <person name="Kohler A."/>
            <person name="Kuo A."/>
            <person name="LaButti K."/>
            <person name="Pangilinan J."/>
            <person name="Lipzen A."/>
            <person name="Riley R."/>
            <person name="Andreopoulos W."/>
            <person name="He G."/>
            <person name="Johnson J."/>
            <person name="Nolan M."/>
            <person name="Tritt A."/>
            <person name="Barry K.W."/>
            <person name="Grigoriev I.V."/>
            <person name="Nagy L.G."/>
            <person name="Hibbett D."/>
            <person name="Henrissat B."/>
            <person name="Matheny P.B."/>
            <person name="Labbe J."/>
            <person name="Martin F.M."/>
        </authorList>
    </citation>
    <scope>NUCLEOTIDE SEQUENCE</scope>
    <source>
        <strain evidence="1">HHB10654</strain>
    </source>
</reference>
<protein>
    <submittedName>
        <fullName evidence="1">Uncharacterized protein</fullName>
    </submittedName>
</protein>
<name>A0ACB8SNG7_9AGAM</name>
<accession>A0ACB8SNG7</accession>
<proteinExistence type="predicted"/>
<organism evidence="1 2">
    <name type="scientific">Artomyces pyxidatus</name>
    <dbReference type="NCBI Taxonomy" id="48021"/>
    <lineage>
        <taxon>Eukaryota</taxon>
        <taxon>Fungi</taxon>
        <taxon>Dikarya</taxon>
        <taxon>Basidiomycota</taxon>
        <taxon>Agaricomycotina</taxon>
        <taxon>Agaricomycetes</taxon>
        <taxon>Russulales</taxon>
        <taxon>Auriscalpiaceae</taxon>
        <taxon>Artomyces</taxon>
    </lineage>
</organism>
<dbReference type="EMBL" id="MU277246">
    <property type="protein sequence ID" value="KAI0057495.1"/>
    <property type="molecule type" value="Genomic_DNA"/>
</dbReference>
<gene>
    <name evidence="1" type="ORF">BV25DRAFT_1920087</name>
</gene>